<evidence type="ECO:0000256" key="4">
    <source>
        <dbReference type="ARBA" id="ARBA00022692"/>
    </source>
</evidence>
<dbReference type="GO" id="GO:0004993">
    <property type="term" value="F:G protein-coupled serotonin receptor activity"/>
    <property type="evidence" value="ECO:0007669"/>
    <property type="project" value="UniProtKB-ARBA"/>
</dbReference>
<dbReference type="PRINTS" id="PR00237">
    <property type="entry name" value="GPCRRHODOPSN"/>
</dbReference>
<proteinExistence type="inferred from homology"/>
<organism evidence="15 16">
    <name type="scientific">Laodelphax striatellus</name>
    <name type="common">Small brown planthopper</name>
    <name type="synonym">Delphax striatella</name>
    <dbReference type="NCBI Taxonomy" id="195883"/>
    <lineage>
        <taxon>Eukaryota</taxon>
        <taxon>Metazoa</taxon>
        <taxon>Ecdysozoa</taxon>
        <taxon>Arthropoda</taxon>
        <taxon>Hexapoda</taxon>
        <taxon>Insecta</taxon>
        <taxon>Pterygota</taxon>
        <taxon>Neoptera</taxon>
        <taxon>Paraneoptera</taxon>
        <taxon>Hemiptera</taxon>
        <taxon>Auchenorrhyncha</taxon>
        <taxon>Fulgoroidea</taxon>
        <taxon>Delphacidae</taxon>
        <taxon>Criomorphinae</taxon>
        <taxon>Laodelphax</taxon>
    </lineage>
</organism>
<feature type="transmembrane region" description="Helical" evidence="13">
    <location>
        <begin position="122"/>
        <end position="143"/>
    </location>
</feature>
<dbReference type="EMBL" id="QKKF02031090">
    <property type="protein sequence ID" value="RZF34574.1"/>
    <property type="molecule type" value="Genomic_DNA"/>
</dbReference>
<dbReference type="FunCoup" id="A0A482WM40">
    <property type="interactions" value="56"/>
</dbReference>
<keyword evidence="9 11" id="KW-0675">Receptor</keyword>
<evidence type="ECO:0000313" key="16">
    <source>
        <dbReference type="Proteomes" id="UP000291343"/>
    </source>
</evidence>
<feature type="transmembrane region" description="Helical" evidence="13">
    <location>
        <begin position="164"/>
        <end position="185"/>
    </location>
</feature>
<feature type="transmembrane region" description="Helical" evidence="13">
    <location>
        <begin position="205"/>
        <end position="227"/>
    </location>
</feature>
<feature type="region of interest" description="Disordered" evidence="12">
    <location>
        <begin position="415"/>
        <end position="437"/>
    </location>
</feature>
<dbReference type="SMART" id="SM01381">
    <property type="entry name" value="7TM_GPCR_Srsx"/>
    <property type="match status" value="1"/>
</dbReference>
<name>A0A482WM40_LAOST</name>
<dbReference type="FunFam" id="1.20.1070.10:FF:000523">
    <property type="entry name" value="5-hydroxytryptamine receptor 2B"/>
    <property type="match status" value="1"/>
</dbReference>
<accession>A0A482WM40</accession>
<keyword evidence="3" id="KW-1003">Cell membrane</keyword>
<comment type="subcellular location">
    <subcellularLocation>
        <location evidence="1">Cell membrane</location>
        <topology evidence="1">Multi-pass membrane protein</topology>
    </subcellularLocation>
</comment>
<dbReference type="PANTHER" id="PTHR24248">
    <property type="entry name" value="ADRENERGIC RECEPTOR-RELATED G-PROTEIN COUPLED RECEPTOR"/>
    <property type="match status" value="1"/>
</dbReference>
<feature type="transmembrane region" description="Helical" evidence="13">
    <location>
        <begin position="85"/>
        <end position="110"/>
    </location>
</feature>
<comment type="similarity">
    <text evidence="2 11">Belongs to the G-protein coupled receptor 1 family.</text>
</comment>
<evidence type="ECO:0000259" key="14">
    <source>
        <dbReference type="PROSITE" id="PS50262"/>
    </source>
</evidence>
<keyword evidence="8" id="KW-1015">Disulfide bond</keyword>
<keyword evidence="10 11" id="KW-0807">Transducer</keyword>
<dbReference type="CDD" id="cd15061">
    <property type="entry name" value="7tmA_tyramine_R-like"/>
    <property type="match status" value="1"/>
</dbReference>
<dbReference type="Pfam" id="PF00001">
    <property type="entry name" value="7tm_1"/>
    <property type="match status" value="1"/>
</dbReference>
<feature type="transmembrane region" description="Helical" evidence="13">
    <location>
        <begin position="339"/>
        <end position="359"/>
    </location>
</feature>
<dbReference type="STRING" id="195883.A0A482WM40"/>
<dbReference type="PANTHER" id="PTHR24248:SF199">
    <property type="entry name" value="IP13425P-RELATED"/>
    <property type="match status" value="1"/>
</dbReference>
<dbReference type="Gene3D" id="1.20.1070.10">
    <property type="entry name" value="Rhodopsin 7-helix transmembrane proteins"/>
    <property type="match status" value="1"/>
</dbReference>
<dbReference type="SMR" id="A0A482WM40"/>
<evidence type="ECO:0000256" key="8">
    <source>
        <dbReference type="ARBA" id="ARBA00023157"/>
    </source>
</evidence>
<feature type="non-terminal residue" evidence="15">
    <location>
        <position position="1"/>
    </location>
</feature>
<feature type="transmembrane region" description="Helical" evidence="13">
    <location>
        <begin position="45"/>
        <end position="73"/>
    </location>
</feature>
<dbReference type="PROSITE" id="PS50262">
    <property type="entry name" value="G_PROTEIN_RECEP_F1_2"/>
    <property type="match status" value="1"/>
</dbReference>
<evidence type="ECO:0000256" key="1">
    <source>
        <dbReference type="ARBA" id="ARBA00004651"/>
    </source>
</evidence>
<dbReference type="GO" id="GO:0043410">
    <property type="term" value="P:positive regulation of MAPK cascade"/>
    <property type="evidence" value="ECO:0007669"/>
    <property type="project" value="TreeGrafter"/>
</dbReference>
<evidence type="ECO:0000256" key="3">
    <source>
        <dbReference type="ARBA" id="ARBA00022475"/>
    </source>
</evidence>
<dbReference type="GO" id="GO:0005886">
    <property type="term" value="C:plasma membrane"/>
    <property type="evidence" value="ECO:0007669"/>
    <property type="project" value="UniProtKB-SubCell"/>
</dbReference>
<protein>
    <recommendedName>
        <fullName evidence="14">G-protein coupled receptors family 1 profile domain-containing protein</fullName>
    </recommendedName>
</protein>
<feature type="transmembrane region" description="Helical" evidence="13">
    <location>
        <begin position="371"/>
        <end position="394"/>
    </location>
</feature>
<evidence type="ECO:0000256" key="9">
    <source>
        <dbReference type="ARBA" id="ARBA00023170"/>
    </source>
</evidence>
<dbReference type="SUPFAM" id="SSF81321">
    <property type="entry name" value="Family A G protein-coupled receptor-like"/>
    <property type="match status" value="1"/>
</dbReference>
<evidence type="ECO:0000256" key="6">
    <source>
        <dbReference type="ARBA" id="ARBA00023040"/>
    </source>
</evidence>
<evidence type="ECO:0000256" key="10">
    <source>
        <dbReference type="ARBA" id="ARBA00023224"/>
    </source>
</evidence>
<evidence type="ECO:0000256" key="2">
    <source>
        <dbReference type="ARBA" id="ARBA00010663"/>
    </source>
</evidence>
<evidence type="ECO:0000256" key="12">
    <source>
        <dbReference type="SAM" id="MobiDB-lite"/>
    </source>
</evidence>
<keyword evidence="16" id="KW-1185">Reference proteome</keyword>
<keyword evidence="7 13" id="KW-0472">Membrane</keyword>
<keyword evidence="4 11" id="KW-0812">Transmembrane</keyword>
<gene>
    <name evidence="15" type="ORF">LSTR_LSTR006959</name>
</gene>
<dbReference type="InterPro" id="IPR000276">
    <property type="entry name" value="GPCR_Rhodpsn"/>
</dbReference>
<evidence type="ECO:0000313" key="15">
    <source>
        <dbReference type="EMBL" id="RZF34574.1"/>
    </source>
</evidence>
<comment type="caution">
    <text evidence="15">The sequence shown here is derived from an EMBL/GenBank/DDBJ whole genome shotgun (WGS) entry which is preliminary data.</text>
</comment>
<dbReference type="OrthoDB" id="5977853at2759"/>
<evidence type="ECO:0000256" key="11">
    <source>
        <dbReference type="RuleBase" id="RU000688"/>
    </source>
</evidence>
<dbReference type="PROSITE" id="PS00237">
    <property type="entry name" value="G_PROTEIN_RECEP_F1_1"/>
    <property type="match status" value="1"/>
</dbReference>
<sequence>GKFWRVKIRDAWRSNTTHCLLTLHVSSSNLNVWQCSSRMKIWLEWQQLCLITLFFIFIVITVVGNTLIIGAVVTTRRLRTVTNCFVMSLAVADWLVGIFVMPVAVAYHIMGSWEMGRILCDVWISLDVGLCTASILSLCAISIDRYFAITQPLNYTRRRRSKRLALIMILVVWVAAVAITCPPIFGWYDWERHKNKTCTYSQNKSYVVVSAMLSFFVPLAVMIYVYARISWEIAQRHVNLDAMNNGAAQTATHHNHHIRTYSKRCVANLEESDQERSESDEVVRAGRLMPPLSMPVVTPTGVISANSSGRSLESRRLRFGDSATRVSSFKRESKTAQTLSIVVGGFIACWLPFFVAYIVNPFLDTGTIGNWLMTFLTWLGWLNSAINPFIYAFYSPDFRLAFWRLTLRHCTSRRQQQQQRVARRKQATGNSASRLSTHKRDGTTHYLQCNRP</sequence>
<reference evidence="15 16" key="1">
    <citation type="journal article" date="2017" name="Gigascience">
        <title>Genome sequence of the small brown planthopper, Laodelphax striatellus.</title>
        <authorList>
            <person name="Zhu J."/>
            <person name="Jiang F."/>
            <person name="Wang X."/>
            <person name="Yang P."/>
            <person name="Bao Y."/>
            <person name="Zhao W."/>
            <person name="Wang W."/>
            <person name="Lu H."/>
            <person name="Wang Q."/>
            <person name="Cui N."/>
            <person name="Li J."/>
            <person name="Chen X."/>
            <person name="Luo L."/>
            <person name="Yu J."/>
            <person name="Kang L."/>
            <person name="Cui F."/>
        </authorList>
    </citation>
    <scope>NUCLEOTIDE SEQUENCE [LARGE SCALE GENOMIC DNA]</scope>
    <source>
        <strain evidence="15">Lst14</strain>
    </source>
</reference>
<evidence type="ECO:0000256" key="7">
    <source>
        <dbReference type="ARBA" id="ARBA00023136"/>
    </source>
</evidence>
<dbReference type="InterPro" id="IPR017452">
    <property type="entry name" value="GPCR_Rhodpsn_7TM"/>
</dbReference>
<feature type="domain" description="G-protein coupled receptors family 1 profile" evidence="14">
    <location>
        <begin position="64"/>
        <end position="391"/>
    </location>
</feature>
<keyword evidence="6 11" id="KW-0297">G-protein coupled receptor</keyword>
<dbReference type="Proteomes" id="UP000291343">
    <property type="component" value="Unassembled WGS sequence"/>
</dbReference>
<dbReference type="AlphaFoldDB" id="A0A482WM40"/>
<dbReference type="InParanoid" id="A0A482WM40"/>
<evidence type="ECO:0000256" key="5">
    <source>
        <dbReference type="ARBA" id="ARBA00022989"/>
    </source>
</evidence>
<keyword evidence="5 13" id="KW-1133">Transmembrane helix</keyword>
<dbReference type="GO" id="GO:0071880">
    <property type="term" value="P:adenylate cyclase-activating adrenergic receptor signaling pathway"/>
    <property type="evidence" value="ECO:0007669"/>
    <property type="project" value="TreeGrafter"/>
</dbReference>
<evidence type="ECO:0000256" key="13">
    <source>
        <dbReference type="SAM" id="Phobius"/>
    </source>
</evidence>